<evidence type="ECO:0000313" key="4">
    <source>
        <dbReference type="Proteomes" id="UP000239089"/>
    </source>
</evidence>
<reference evidence="3 4" key="1">
    <citation type="journal article" date="2018" name="Arch. Microbiol.">
        <title>New insights into the metabolic potential of the phototrophic purple bacterium Rhodopila globiformis DSM 161(T) from its draft genome sequence and evidence for a vanadium-dependent nitrogenase.</title>
        <authorList>
            <person name="Imhoff J.F."/>
            <person name="Rahn T."/>
            <person name="Kunzel S."/>
            <person name="Neulinger S.C."/>
        </authorList>
    </citation>
    <scope>NUCLEOTIDE SEQUENCE [LARGE SCALE GENOMIC DNA]</scope>
    <source>
        <strain evidence="3 4">DSM 16996</strain>
    </source>
</reference>
<dbReference type="PANTHER" id="PTHR22946:SF9">
    <property type="entry name" value="POLYKETIDE TRANSFERASE AF380"/>
    <property type="match status" value="1"/>
</dbReference>
<keyword evidence="1" id="KW-0378">Hydrolase</keyword>
<dbReference type="GO" id="GO:0052689">
    <property type="term" value="F:carboxylic ester hydrolase activity"/>
    <property type="evidence" value="ECO:0007669"/>
    <property type="project" value="UniProtKB-ARBA"/>
</dbReference>
<dbReference type="RefSeq" id="WP_104507905.1">
    <property type="nucleotide sequence ID" value="NZ_NHSJ01000070.1"/>
</dbReference>
<dbReference type="Proteomes" id="UP000239089">
    <property type="component" value="Unassembled WGS sequence"/>
</dbReference>
<sequence length="291" mass="30193">MRRARMIWLGLALFAAAVPALVWLAGSAMVWGRVPVAAVPAVAPARDLTLTAADGITLAATFWPGRRPGSPGIVLLHGVFADRTGYAAQAGWLARQGFAVLTVDLRGHGGSGAAAHSFGLSESRDARAAFDWLKARQANAPVGVIGISLGGAAALLGDDGPLPAQALALVCVFPDIDAAIRNRVAAHAPEPLPSLLTPLLKYQSYPRFGVGPERLRPIEVLRKVTAPVLIVGGGADAYTPPEESRAMLAAAAGPKELLLLDGMDHAAATWADTPAYRERLKAFFVGALGAP</sequence>
<evidence type="ECO:0000256" key="1">
    <source>
        <dbReference type="ARBA" id="ARBA00022801"/>
    </source>
</evidence>
<accession>A0A2S6N8D2</accession>
<dbReference type="Gene3D" id="3.40.50.1820">
    <property type="entry name" value="alpha/beta hydrolase"/>
    <property type="match status" value="1"/>
</dbReference>
<dbReference type="PANTHER" id="PTHR22946">
    <property type="entry name" value="DIENELACTONE HYDROLASE DOMAIN-CONTAINING PROTEIN-RELATED"/>
    <property type="match status" value="1"/>
</dbReference>
<dbReference type="SUPFAM" id="SSF53474">
    <property type="entry name" value="alpha/beta-Hydrolases"/>
    <property type="match status" value="1"/>
</dbReference>
<evidence type="ECO:0000313" key="3">
    <source>
        <dbReference type="EMBL" id="PPQ30876.1"/>
    </source>
</evidence>
<dbReference type="InterPro" id="IPR050261">
    <property type="entry name" value="FrsA_esterase"/>
</dbReference>
<proteinExistence type="predicted"/>
<comment type="caution">
    <text evidence="3">The sequence shown here is derived from an EMBL/GenBank/DDBJ whole genome shotgun (WGS) entry which is preliminary data.</text>
</comment>
<gene>
    <name evidence="3" type="ORF">CCR94_10995</name>
</gene>
<dbReference type="InterPro" id="IPR022742">
    <property type="entry name" value="Hydrolase_4"/>
</dbReference>
<evidence type="ECO:0000259" key="2">
    <source>
        <dbReference type="Pfam" id="PF12146"/>
    </source>
</evidence>
<keyword evidence="4" id="KW-1185">Reference proteome</keyword>
<dbReference type="InterPro" id="IPR029058">
    <property type="entry name" value="AB_hydrolase_fold"/>
</dbReference>
<feature type="domain" description="Serine aminopeptidase S33" evidence="2">
    <location>
        <begin position="73"/>
        <end position="177"/>
    </location>
</feature>
<name>A0A2S6N8D2_9HYPH</name>
<dbReference type="Pfam" id="PF12146">
    <property type="entry name" value="Hydrolase_4"/>
    <property type="match status" value="1"/>
</dbReference>
<protein>
    <recommendedName>
        <fullName evidence="2">Serine aminopeptidase S33 domain-containing protein</fullName>
    </recommendedName>
</protein>
<dbReference type="EMBL" id="NHSJ01000070">
    <property type="protein sequence ID" value="PPQ30876.1"/>
    <property type="molecule type" value="Genomic_DNA"/>
</dbReference>
<dbReference type="AlphaFoldDB" id="A0A2S6N8D2"/>
<organism evidence="3 4">
    <name type="scientific">Rhodoblastus sphagnicola</name>
    <dbReference type="NCBI Taxonomy" id="333368"/>
    <lineage>
        <taxon>Bacteria</taxon>
        <taxon>Pseudomonadati</taxon>
        <taxon>Pseudomonadota</taxon>
        <taxon>Alphaproteobacteria</taxon>
        <taxon>Hyphomicrobiales</taxon>
        <taxon>Rhodoblastaceae</taxon>
        <taxon>Rhodoblastus</taxon>
    </lineage>
</organism>